<dbReference type="AlphaFoldDB" id="A0A510LC41"/>
<gene>
    <name evidence="1" type="ORF">JMUB5056_1797</name>
</gene>
<proteinExistence type="predicted"/>
<dbReference type="KEGG" id="lhg:JMUB5056_1797"/>
<evidence type="ECO:0008006" key="3">
    <source>
        <dbReference type="Google" id="ProtNLM"/>
    </source>
</evidence>
<dbReference type="RefSeq" id="WP_147006086.1">
    <property type="nucleotide sequence ID" value="NZ_AP019846.1"/>
</dbReference>
<evidence type="ECO:0000313" key="2">
    <source>
        <dbReference type="Proteomes" id="UP000321561"/>
    </source>
</evidence>
<protein>
    <recommendedName>
        <fullName evidence="3">Transposase</fullName>
    </recommendedName>
</protein>
<accession>A0A510LC41</accession>
<dbReference type="Proteomes" id="UP000321561">
    <property type="component" value="Chromosome"/>
</dbReference>
<dbReference type="EMBL" id="AP019846">
    <property type="protein sequence ID" value="BBM60203.1"/>
    <property type="molecule type" value="Genomic_DNA"/>
</dbReference>
<name>A0A510LC41_9FUSO</name>
<evidence type="ECO:0000313" key="1">
    <source>
        <dbReference type="EMBL" id="BBM60203.1"/>
    </source>
</evidence>
<organism evidence="1 2">
    <name type="scientific">Leptotrichia hongkongensis</name>
    <dbReference type="NCBI Taxonomy" id="554406"/>
    <lineage>
        <taxon>Bacteria</taxon>
        <taxon>Fusobacteriati</taxon>
        <taxon>Fusobacteriota</taxon>
        <taxon>Fusobacteriia</taxon>
        <taxon>Fusobacteriales</taxon>
        <taxon>Leptotrichiaceae</taxon>
        <taxon>Leptotrichia</taxon>
    </lineage>
</organism>
<reference evidence="1 2" key="1">
    <citation type="submission" date="2019-07" db="EMBL/GenBank/DDBJ databases">
        <title>Complete Genome Sequence of Leptotrichia hongkongensis Strain JMUB5056.</title>
        <authorList>
            <person name="Watanabe S."/>
            <person name="Cui L."/>
        </authorList>
    </citation>
    <scope>NUCLEOTIDE SEQUENCE [LARGE SCALE GENOMIC DNA]</scope>
    <source>
        <strain evidence="1 2">JMUB5056</strain>
    </source>
</reference>
<sequence length="91" mass="10846">MKNIKGVFLLLLFFCFLTGCGKETVRVAPKKLGYTRKKQTKYREQDEKKVNVYLKKLSEVGSDSEIIYIDETGFDEYYYREYSWSKRGNVY</sequence>
<dbReference type="OrthoDB" id="9772604at2"/>
<dbReference type="PROSITE" id="PS51257">
    <property type="entry name" value="PROKAR_LIPOPROTEIN"/>
    <property type="match status" value="1"/>
</dbReference>